<name>A0A420IQZ1_9PEZI</name>
<protein>
    <submittedName>
        <fullName evidence="2">Uncharacterized protein</fullName>
    </submittedName>
</protein>
<evidence type="ECO:0000256" key="1">
    <source>
        <dbReference type="SAM" id="MobiDB-lite"/>
    </source>
</evidence>
<evidence type="ECO:0000313" key="2">
    <source>
        <dbReference type="EMBL" id="RKF76915.1"/>
    </source>
</evidence>
<feature type="compositionally biased region" description="Low complexity" evidence="1">
    <location>
        <begin position="496"/>
        <end position="505"/>
    </location>
</feature>
<dbReference type="Proteomes" id="UP000285326">
    <property type="component" value="Unassembled WGS sequence"/>
</dbReference>
<accession>A0A420IQZ1</accession>
<feature type="region of interest" description="Disordered" evidence="1">
    <location>
        <begin position="538"/>
        <end position="573"/>
    </location>
</feature>
<feature type="compositionally biased region" description="Polar residues" evidence="1">
    <location>
        <begin position="213"/>
        <end position="222"/>
    </location>
</feature>
<feature type="region of interest" description="Disordered" evidence="1">
    <location>
        <begin position="490"/>
        <end position="523"/>
    </location>
</feature>
<organism evidence="2 3">
    <name type="scientific">Golovinomyces cichoracearum</name>
    <dbReference type="NCBI Taxonomy" id="62708"/>
    <lineage>
        <taxon>Eukaryota</taxon>
        <taxon>Fungi</taxon>
        <taxon>Dikarya</taxon>
        <taxon>Ascomycota</taxon>
        <taxon>Pezizomycotina</taxon>
        <taxon>Leotiomycetes</taxon>
        <taxon>Erysiphales</taxon>
        <taxon>Erysiphaceae</taxon>
        <taxon>Golovinomyces</taxon>
    </lineage>
</organism>
<sequence>MVIMEGFLLTPPDRGSIIGRASRYVVLGRNIESRNPSTTPSLVEKPIRSRMILRTSSKSDLVDTSNTAEDQTQIYLKIFKAKGELESVAHHPILDLQSCEVRSIQHRKQSPPLPTLILEFKTDVTTSRLRKRRSSKASLTPKDGTTNTVLFRSIEGECHSIFDWVVQIKLLLSLPAETEDKSMNNYVNFTNQFMNRSSSSLTRKPDSYGKSLHQINTSSSHTSLRKNSDVVSSSPSLRSRRSDLSSKASSLAQVPGLTGSLTYASGISSGLPSPTLTKGYDHKSIEGWTSAHARTSALSSHTRGSSSIASAITTSINRETILDRAFQMRYIPGSERMNAAEDASNLSSTARFEALMREKDERKRAKSDFKSKKELSDTDTEEKDLRNIVEDMEDDLYLSDQGSVLPVPAQRALDFISGRRCSLKEVSSPPPKHQSLYLNSEALSALSGNDESTKDSESVRLRSDMVPIKSYSRPTIIAIPQSPISSVAVPVKKDNYSNNNNNSNNKIDSKEKRQSSSSAKRLSFQEFARRLSSTSSLLMAPTNASSNSGRGSGDYSSELSANSRGCSTKDDRDQQCSWRGSVCPISVEGNFL</sequence>
<feature type="compositionally biased region" description="Basic and acidic residues" evidence="1">
    <location>
        <begin position="357"/>
        <end position="376"/>
    </location>
</feature>
<proteinExistence type="predicted"/>
<feature type="region of interest" description="Disordered" evidence="1">
    <location>
        <begin position="197"/>
        <end position="249"/>
    </location>
</feature>
<dbReference type="EMBL" id="MCBS01022377">
    <property type="protein sequence ID" value="RKF76915.1"/>
    <property type="molecule type" value="Genomic_DNA"/>
</dbReference>
<dbReference type="AlphaFoldDB" id="A0A420IQZ1"/>
<reference evidence="2 3" key="1">
    <citation type="journal article" date="2018" name="BMC Genomics">
        <title>Comparative genome analyses reveal sequence features reflecting distinct modes of host-adaptation between dicot and monocot powdery mildew.</title>
        <authorList>
            <person name="Wu Y."/>
            <person name="Ma X."/>
            <person name="Pan Z."/>
            <person name="Kale S.D."/>
            <person name="Song Y."/>
            <person name="King H."/>
            <person name="Zhang Q."/>
            <person name="Presley C."/>
            <person name="Deng X."/>
            <person name="Wei C.I."/>
            <person name="Xiao S."/>
        </authorList>
    </citation>
    <scope>NUCLEOTIDE SEQUENCE [LARGE SCALE GENOMIC DNA]</scope>
    <source>
        <strain evidence="2">UMSG1</strain>
    </source>
</reference>
<evidence type="ECO:0000313" key="3">
    <source>
        <dbReference type="Proteomes" id="UP000285326"/>
    </source>
</evidence>
<feature type="region of interest" description="Disordered" evidence="1">
    <location>
        <begin position="357"/>
        <end position="384"/>
    </location>
</feature>
<feature type="compositionally biased region" description="Polar residues" evidence="1">
    <location>
        <begin position="538"/>
        <end position="566"/>
    </location>
</feature>
<comment type="caution">
    <text evidence="2">The sequence shown here is derived from an EMBL/GenBank/DDBJ whole genome shotgun (WGS) entry which is preliminary data.</text>
</comment>
<gene>
    <name evidence="2" type="ORF">GcM1_223020</name>
</gene>